<keyword evidence="1" id="KW-0614">Plasmid</keyword>
<dbReference type="HOGENOM" id="CLU_1902971_0_0_6"/>
<reference evidence="1 2" key="1">
    <citation type="submission" date="2015-03" db="EMBL/GenBank/DDBJ databases">
        <title>Complete genome sequence of Citrobacter amalonaticus Y19.</title>
        <authorList>
            <person name="Park S."/>
        </authorList>
    </citation>
    <scope>NUCLEOTIDE SEQUENCE [LARGE SCALE GENOMIC DNA]</scope>
    <source>
        <strain evidence="1 2">Y19</strain>
        <plasmid evidence="2">Plasmid</plasmid>
    </source>
</reference>
<evidence type="ECO:0000313" key="1">
    <source>
        <dbReference type="EMBL" id="AKE62205.1"/>
    </source>
</evidence>
<dbReference type="RefSeq" id="WP_046499155.1">
    <property type="nucleotide sequence ID" value="NZ_CP011133.1"/>
</dbReference>
<name>A0A0F6RIP5_CITAM</name>
<proteinExistence type="predicted"/>
<dbReference type="PATRIC" id="fig|1261127.3.peg.5610"/>
<dbReference type="Proteomes" id="UP000034085">
    <property type="component" value="Plasmid"/>
</dbReference>
<dbReference type="KEGG" id="cama:F384_27030"/>
<organism evidence="1 2">
    <name type="scientific">Citrobacter amalonaticus Y19</name>
    <dbReference type="NCBI Taxonomy" id="1261127"/>
    <lineage>
        <taxon>Bacteria</taxon>
        <taxon>Pseudomonadati</taxon>
        <taxon>Pseudomonadota</taxon>
        <taxon>Gammaproteobacteria</taxon>
        <taxon>Enterobacterales</taxon>
        <taxon>Enterobacteriaceae</taxon>
        <taxon>Citrobacter</taxon>
    </lineage>
</organism>
<protein>
    <submittedName>
        <fullName evidence="1">Uncharacterized protein</fullName>
    </submittedName>
</protein>
<dbReference type="OrthoDB" id="6625059at2"/>
<dbReference type="EMBL" id="CP011133">
    <property type="protein sequence ID" value="AKE62205.1"/>
    <property type="molecule type" value="Genomic_DNA"/>
</dbReference>
<evidence type="ECO:0000313" key="2">
    <source>
        <dbReference type="Proteomes" id="UP000034085"/>
    </source>
</evidence>
<gene>
    <name evidence="1" type="ORF">F384_27030</name>
</gene>
<accession>A0A0F6RIP5</accession>
<sequence>MSNVLQKENIIMSLPHRDWSCEVIECRLKVCPVPDEMDRGNNIFFIVEDLYQLRENSESLNVLGQILAKRFPHIPPKRMHLVLHRRDVQKDHGVAIHLYRFMRSEKENNRSIFISRNPTEVSQKAAYASMCIF</sequence>
<dbReference type="AlphaFoldDB" id="A0A0F6RIP5"/>
<geneLocation type="plasmid" evidence="1">
    <name>unnamed</name>
</geneLocation>